<evidence type="ECO:0000313" key="2">
    <source>
        <dbReference type="Proteomes" id="UP001207468"/>
    </source>
</evidence>
<reference evidence="1" key="1">
    <citation type="submission" date="2021-03" db="EMBL/GenBank/DDBJ databases">
        <title>Evolutionary priming and transition to the ectomycorrhizal habit in an iconic lineage of mushroom-forming fungi: is preadaptation a requirement?</title>
        <authorList>
            <consortium name="DOE Joint Genome Institute"/>
            <person name="Looney B.P."/>
            <person name="Miyauchi S."/>
            <person name="Morin E."/>
            <person name="Drula E."/>
            <person name="Courty P.E."/>
            <person name="Chicoki N."/>
            <person name="Fauchery L."/>
            <person name="Kohler A."/>
            <person name="Kuo A."/>
            <person name="LaButti K."/>
            <person name="Pangilinan J."/>
            <person name="Lipzen A."/>
            <person name="Riley R."/>
            <person name="Andreopoulos W."/>
            <person name="He G."/>
            <person name="Johnson J."/>
            <person name="Barry K.W."/>
            <person name="Grigoriev I.V."/>
            <person name="Nagy L."/>
            <person name="Hibbett D."/>
            <person name="Henrissat B."/>
            <person name="Matheny P.B."/>
            <person name="Labbe J."/>
            <person name="Martin A.F."/>
        </authorList>
    </citation>
    <scope>NUCLEOTIDE SEQUENCE</scope>
    <source>
        <strain evidence="1">BPL698</strain>
    </source>
</reference>
<protein>
    <submittedName>
        <fullName evidence="1">Citrate lyase beta subunit</fullName>
    </submittedName>
</protein>
<keyword evidence="1" id="KW-0456">Lyase</keyword>
<dbReference type="EMBL" id="JAGFNK010000069">
    <property type="protein sequence ID" value="KAI9509199.1"/>
    <property type="molecule type" value="Genomic_DNA"/>
</dbReference>
<name>A0ACC0UDR3_9AGAM</name>
<comment type="caution">
    <text evidence="1">The sequence shown here is derived from an EMBL/GenBank/DDBJ whole genome shotgun (WGS) entry which is preliminary data.</text>
</comment>
<gene>
    <name evidence="1" type="ORF">F5148DRAFT_978672</name>
</gene>
<keyword evidence="2" id="KW-1185">Reference proteome</keyword>
<organism evidence="1 2">
    <name type="scientific">Russula earlei</name>
    <dbReference type="NCBI Taxonomy" id="71964"/>
    <lineage>
        <taxon>Eukaryota</taxon>
        <taxon>Fungi</taxon>
        <taxon>Dikarya</taxon>
        <taxon>Basidiomycota</taxon>
        <taxon>Agaricomycotina</taxon>
        <taxon>Agaricomycetes</taxon>
        <taxon>Russulales</taxon>
        <taxon>Russulaceae</taxon>
        <taxon>Russula</taxon>
    </lineage>
</organism>
<proteinExistence type="predicted"/>
<dbReference type="Proteomes" id="UP001207468">
    <property type="component" value="Unassembled WGS sequence"/>
</dbReference>
<accession>A0ACC0UDR3</accession>
<sequence length="365" mass="39991">MPFKRTGFGSTHSLIRPQLQSRQYSTVKEQPEATPLRRSYLYVPASSERMLQKSLAIGSDVFIYDLEDSVAPTETGKVDARERLVEFLTARGTLTRSMSVADPLCTQKTPEDRLPHPSRIAVRVNSTHTPLFERDVVSILTLPAVRTLVLPKVTSVEDLETATDALEAFGRAKGTIHFVASIESALALHNVGTIAAWRSVYGPEKGGELRALLFGAEDFCADASVVRTPSRQELLYPRSKIAVTANAFGLEAIDMVCVNYNDSECLRDECSDGRRLGFTGKQAVHPSQIDVIQTTFVPTEQEEILRAAKIVDKMARAHAAQKGAVGLDVDNEKGNKEMIDAPMLKQAEKTIQMARAAGLPIPILS</sequence>
<evidence type="ECO:0000313" key="1">
    <source>
        <dbReference type="EMBL" id="KAI9509199.1"/>
    </source>
</evidence>